<keyword evidence="1" id="KW-0479">Metal-binding</keyword>
<dbReference type="GO" id="GO:0006166">
    <property type="term" value="P:purine ribonucleoside salvage"/>
    <property type="evidence" value="ECO:0007669"/>
    <property type="project" value="TreeGrafter"/>
</dbReference>
<sequence length="220" mass="24714">MTTSTRDKHNHGQHTLNRPWIPPLMCPEDVLKGLKNKGEKMDVIQSFAEAFWVGKGQGSGLDWVLRGLLHKSDSDSDPHWTLRRVDESRFPLKPRISIREADIGGMEMEVDTLRTTTRIFSLSGSIKTSNSYFICTSPPTIDKIFARIRSYDPTVSTPSYPRTIAGLTMSVIDLTTGYDSTNPPSYKPSLPLSTGHMIQFRVENKAEGLRIVLTMRTSET</sequence>
<dbReference type="GO" id="GO:0008973">
    <property type="term" value="F:phosphopentomutase activity"/>
    <property type="evidence" value="ECO:0007669"/>
    <property type="project" value="TreeGrafter"/>
</dbReference>
<protein>
    <submittedName>
        <fullName evidence="4">Uncharacterized protein</fullName>
    </submittedName>
</protein>
<dbReference type="InParanoid" id="A0A369K834"/>
<gene>
    <name evidence="4" type="ORF">Hypma_005869</name>
</gene>
<keyword evidence="5" id="KW-1185">Reference proteome</keyword>
<dbReference type="AlphaFoldDB" id="A0A369K834"/>
<evidence type="ECO:0000256" key="3">
    <source>
        <dbReference type="ARBA" id="ARBA00023235"/>
    </source>
</evidence>
<keyword evidence="2" id="KW-0460">Magnesium</keyword>
<dbReference type="GO" id="GO:0046872">
    <property type="term" value="F:metal ion binding"/>
    <property type="evidence" value="ECO:0007669"/>
    <property type="project" value="UniProtKB-KW"/>
</dbReference>
<dbReference type="GO" id="GO:0005634">
    <property type="term" value="C:nucleus"/>
    <property type="evidence" value="ECO:0007669"/>
    <property type="project" value="TreeGrafter"/>
</dbReference>
<dbReference type="STRING" id="39966.A0A369K834"/>
<evidence type="ECO:0000256" key="1">
    <source>
        <dbReference type="ARBA" id="ARBA00022723"/>
    </source>
</evidence>
<evidence type="ECO:0000256" key="2">
    <source>
        <dbReference type="ARBA" id="ARBA00022842"/>
    </source>
</evidence>
<dbReference type="EMBL" id="LUEZ02000004">
    <property type="protein sequence ID" value="RDB30779.1"/>
    <property type="molecule type" value="Genomic_DNA"/>
</dbReference>
<proteinExistence type="predicted"/>
<dbReference type="PANTHER" id="PTHR45745">
    <property type="entry name" value="PHOSPHOMANNOMUTASE 45A"/>
    <property type="match status" value="1"/>
</dbReference>
<evidence type="ECO:0000313" key="4">
    <source>
        <dbReference type="EMBL" id="RDB30779.1"/>
    </source>
</evidence>
<keyword evidence="3" id="KW-0413">Isomerase</keyword>
<organism evidence="4 5">
    <name type="scientific">Hypsizygus marmoreus</name>
    <name type="common">White beech mushroom</name>
    <name type="synonym">Agaricus marmoreus</name>
    <dbReference type="NCBI Taxonomy" id="39966"/>
    <lineage>
        <taxon>Eukaryota</taxon>
        <taxon>Fungi</taxon>
        <taxon>Dikarya</taxon>
        <taxon>Basidiomycota</taxon>
        <taxon>Agaricomycotina</taxon>
        <taxon>Agaricomycetes</taxon>
        <taxon>Agaricomycetidae</taxon>
        <taxon>Agaricales</taxon>
        <taxon>Tricholomatineae</taxon>
        <taxon>Lyophyllaceae</taxon>
        <taxon>Hypsizygus</taxon>
    </lineage>
</organism>
<comment type="caution">
    <text evidence="4">The sequence shown here is derived from an EMBL/GenBank/DDBJ whole genome shotgun (WGS) entry which is preliminary data.</text>
</comment>
<dbReference type="PANTHER" id="PTHR45745:SF1">
    <property type="entry name" value="PHOSPHOGLUCOMUTASE 2B-RELATED"/>
    <property type="match status" value="1"/>
</dbReference>
<reference evidence="4" key="1">
    <citation type="submission" date="2018-04" db="EMBL/GenBank/DDBJ databases">
        <title>Whole genome sequencing of Hypsizygus marmoreus.</title>
        <authorList>
            <person name="Choi I.-G."/>
            <person name="Min B."/>
            <person name="Kim J.-G."/>
            <person name="Kim S."/>
            <person name="Oh Y.-L."/>
            <person name="Kong W.-S."/>
            <person name="Park H."/>
            <person name="Jeong J."/>
            <person name="Song E.-S."/>
        </authorList>
    </citation>
    <scope>NUCLEOTIDE SEQUENCE [LARGE SCALE GENOMIC DNA]</scope>
    <source>
        <strain evidence="4">51987-8</strain>
    </source>
</reference>
<dbReference type="OrthoDB" id="8300170at2759"/>
<accession>A0A369K834</accession>
<name>A0A369K834_HYPMA</name>
<dbReference type="Proteomes" id="UP000076154">
    <property type="component" value="Unassembled WGS sequence"/>
</dbReference>
<evidence type="ECO:0000313" key="5">
    <source>
        <dbReference type="Proteomes" id="UP000076154"/>
    </source>
</evidence>